<reference evidence="3" key="2">
    <citation type="submission" date="2021-08" db="EMBL/GenBank/DDBJ databases">
        <authorList>
            <person name="Gostincar C."/>
            <person name="Sun X."/>
            <person name="Song Z."/>
            <person name="Gunde-Cimerman N."/>
        </authorList>
    </citation>
    <scope>NUCLEOTIDE SEQUENCE</scope>
    <source>
        <strain evidence="3">EXF-9298</strain>
    </source>
</reference>
<gene>
    <name evidence="3" type="ORF">KCU98_g10007</name>
</gene>
<accession>A0A9P8FMB3</accession>
<keyword evidence="2" id="KW-0472">Membrane</keyword>
<feature type="transmembrane region" description="Helical" evidence="2">
    <location>
        <begin position="102"/>
        <end position="124"/>
    </location>
</feature>
<feature type="non-terminal residue" evidence="3">
    <location>
        <position position="125"/>
    </location>
</feature>
<dbReference type="Proteomes" id="UP000729357">
    <property type="component" value="Unassembled WGS sequence"/>
</dbReference>
<keyword evidence="2" id="KW-0812">Transmembrane</keyword>
<reference evidence="3" key="1">
    <citation type="journal article" date="2021" name="J Fungi (Basel)">
        <title>Virulence traits and population genomics of the black yeast Aureobasidium melanogenum.</title>
        <authorList>
            <person name="Cernosa A."/>
            <person name="Sun X."/>
            <person name="Gostincar C."/>
            <person name="Fang C."/>
            <person name="Gunde-Cimerman N."/>
            <person name="Song Z."/>
        </authorList>
    </citation>
    <scope>NUCLEOTIDE SEQUENCE</scope>
    <source>
        <strain evidence="3">EXF-9298</strain>
    </source>
</reference>
<protein>
    <submittedName>
        <fullName evidence="3">Uncharacterized protein</fullName>
    </submittedName>
</protein>
<feature type="region of interest" description="Disordered" evidence="1">
    <location>
        <begin position="49"/>
        <end position="99"/>
    </location>
</feature>
<feature type="compositionally biased region" description="Polar residues" evidence="1">
    <location>
        <begin position="81"/>
        <end position="99"/>
    </location>
</feature>
<proteinExistence type="predicted"/>
<evidence type="ECO:0000313" key="3">
    <source>
        <dbReference type="EMBL" id="KAG9977526.1"/>
    </source>
</evidence>
<keyword evidence="2" id="KW-1133">Transmembrane helix</keyword>
<keyword evidence="4" id="KW-1185">Reference proteome</keyword>
<organism evidence="3 4">
    <name type="scientific">Aureobasidium melanogenum</name>
    <name type="common">Aureobasidium pullulans var. melanogenum</name>
    <dbReference type="NCBI Taxonomy" id="46634"/>
    <lineage>
        <taxon>Eukaryota</taxon>
        <taxon>Fungi</taxon>
        <taxon>Dikarya</taxon>
        <taxon>Ascomycota</taxon>
        <taxon>Pezizomycotina</taxon>
        <taxon>Dothideomycetes</taxon>
        <taxon>Dothideomycetidae</taxon>
        <taxon>Dothideales</taxon>
        <taxon>Saccotheciaceae</taxon>
        <taxon>Aureobasidium</taxon>
    </lineage>
</organism>
<evidence type="ECO:0000256" key="1">
    <source>
        <dbReference type="SAM" id="MobiDB-lite"/>
    </source>
</evidence>
<feature type="non-terminal residue" evidence="3">
    <location>
        <position position="1"/>
    </location>
</feature>
<dbReference type="AlphaFoldDB" id="A0A9P8FMB3"/>
<evidence type="ECO:0000313" key="4">
    <source>
        <dbReference type="Proteomes" id="UP000729357"/>
    </source>
</evidence>
<comment type="caution">
    <text evidence="3">The sequence shown here is derived from an EMBL/GenBank/DDBJ whole genome shotgun (WGS) entry which is preliminary data.</text>
</comment>
<evidence type="ECO:0000256" key="2">
    <source>
        <dbReference type="SAM" id="Phobius"/>
    </source>
</evidence>
<name>A0A9P8FMB3_AURME</name>
<dbReference type="EMBL" id="JAHFXS010001437">
    <property type="protein sequence ID" value="KAG9977526.1"/>
    <property type="molecule type" value="Genomic_DNA"/>
</dbReference>
<sequence length="125" mass="12259">SLNVVSAPITPAANESEFPQWGAFTALTSVTAGKPGGYSAEYWNCPEDGSSFDSSYSRPAPAPAAPVTPASSAAGPYGNGTAASPVTPQGTGSVNPMSPTTYTGAASIMSLSGYAVALAAAALVI</sequence>